<dbReference type="InterPro" id="IPR012440">
    <property type="entry name" value="DUF1641"/>
</dbReference>
<dbReference type="AlphaFoldDB" id="D5WUH9"/>
<dbReference type="HOGENOM" id="CLU_1370661_0_0_9"/>
<dbReference type="EMBL" id="CP002017">
    <property type="protein sequence ID" value="ADG05369.1"/>
    <property type="molecule type" value="Genomic_DNA"/>
</dbReference>
<evidence type="ECO:0008006" key="3">
    <source>
        <dbReference type="Google" id="ProtNLM"/>
    </source>
</evidence>
<dbReference type="Pfam" id="PF07849">
    <property type="entry name" value="DUF1641"/>
    <property type="match status" value="1"/>
</dbReference>
<name>D5WUH9_KYRT2</name>
<dbReference type="OrthoDB" id="9821940at2"/>
<gene>
    <name evidence="1" type="ordered locus">Btus_0604</name>
</gene>
<evidence type="ECO:0000313" key="1">
    <source>
        <dbReference type="EMBL" id="ADG05369.1"/>
    </source>
</evidence>
<dbReference type="STRING" id="562970.Btus_0604"/>
<keyword evidence="2" id="KW-1185">Reference proteome</keyword>
<reference evidence="1 2" key="1">
    <citation type="journal article" date="2011" name="Stand. Genomic Sci.">
        <title>Complete genome sequence of the thermophilic, hydrogen-oxidizing Bacillus tusciae type strain (T2) and reclassification in the new genus, Kyrpidia gen. nov. as Kyrpidia tusciae comb. nov. and emendation of the family Alicyclobacillaceae da Costa and Rainey, 2010.</title>
        <authorList>
            <person name="Klenk H.P."/>
            <person name="Lapidus A."/>
            <person name="Chertkov O."/>
            <person name="Copeland A."/>
            <person name="Del Rio T.G."/>
            <person name="Nolan M."/>
            <person name="Lucas S."/>
            <person name="Chen F."/>
            <person name="Tice H."/>
            <person name="Cheng J.F."/>
            <person name="Han C."/>
            <person name="Bruce D."/>
            <person name="Goodwin L."/>
            <person name="Pitluck S."/>
            <person name="Pati A."/>
            <person name="Ivanova N."/>
            <person name="Mavromatis K."/>
            <person name="Daum C."/>
            <person name="Chen A."/>
            <person name="Palaniappan K."/>
            <person name="Chang Y.J."/>
            <person name="Land M."/>
            <person name="Hauser L."/>
            <person name="Jeffries C.D."/>
            <person name="Detter J.C."/>
            <person name="Rohde M."/>
            <person name="Abt B."/>
            <person name="Pukall R."/>
            <person name="Goker M."/>
            <person name="Bristow J."/>
            <person name="Markowitz V."/>
            <person name="Hugenholtz P."/>
            <person name="Eisen J.A."/>
        </authorList>
    </citation>
    <scope>NUCLEOTIDE SEQUENCE [LARGE SCALE GENOMIC DNA]</scope>
    <source>
        <strain evidence="1 2">DSM 2912</strain>
    </source>
</reference>
<protein>
    <recommendedName>
        <fullName evidence="3">DUF1641 domain-containing protein</fullName>
    </recommendedName>
</protein>
<dbReference type="eggNOG" id="COG2427">
    <property type="taxonomic scope" value="Bacteria"/>
</dbReference>
<proteinExistence type="predicted"/>
<sequence>MEAQLDQPTRSLAELQLTEDRVAALEGLLAKLGTLDTALTLAHMAADAMTDETIDHMTEKVEKASVLLDVLSDPRLPGLLDKLLAASESLGRVLDRVVQMEKNGSLNKLLDLAETAGILTDAMTEPTLELITQKMLRGVETIDRVETSLNLALEEDARTPAARIGAMGLLGMLKEPEMQKGIRVMRLFLKHWFAASSKV</sequence>
<organism evidence="1 2">
    <name type="scientific">Kyrpidia tusciae (strain DSM 2912 / NBRC 15312 / T2)</name>
    <name type="common">Bacillus tusciae</name>
    <dbReference type="NCBI Taxonomy" id="562970"/>
    <lineage>
        <taxon>Bacteria</taxon>
        <taxon>Bacillati</taxon>
        <taxon>Bacillota</taxon>
        <taxon>Bacilli</taxon>
        <taxon>Bacillales</taxon>
        <taxon>Alicyclobacillaceae</taxon>
        <taxon>Kyrpidia</taxon>
    </lineage>
</organism>
<dbReference type="RefSeq" id="WP_013074661.1">
    <property type="nucleotide sequence ID" value="NC_014098.1"/>
</dbReference>
<dbReference type="Proteomes" id="UP000002368">
    <property type="component" value="Chromosome"/>
</dbReference>
<accession>D5WUH9</accession>
<dbReference type="KEGG" id="bts:Btus_0604"/>
<evidence type="ECO:0000313" key="2">
    <source>
        <dbReference type="Proteomes" id="UP000002368"/>
    </source>
</evidence>